<dbReference type="AlphaFoldDB" id="A0A0E9QMV4"/>
<dbReference type="EMBL" id="GBXM01090927">
    <property type="protein sequence ID" value="JAH17650.1"/>
    <property type="molecule type" value="Transcribed_RNA"/>
</dbReference>
<name>A0A0E9QMV4_ANGAN</name>
<evidence type="ECO:0000313" key="1">
    <source>
        <dbReference type="EMBL" id="JAH17650.1"/>
    </source>
</evidence>
<accession>A0A0E9QMV4</accession>
<protein>
    <submittedName>
        <fullName evidence="1">Uncharacterized protein</fullName>
    </submittedName>
</protein>
<sequence length="34" mass="3900">MAVIIYSALDLPVNVTVLLLYHYSIQNTSQLRFC</sequence>
<proteinExistence type="predicted"/>
<organism evidence="1">
    <name type="scientific">Anguilla anguilla</name>
    <name type="common">European freshwater eel</name>
    <name type="synonym">Muraena anguilla</name>
    <dbReference type="NCBI Taxonomy" id="7936"/>
    <lineage>
        <taxon>Eukaryota</taxon>
        <taxon>Metazoa</taxon>
        <taxon>Chordata</taxon>
        <taxon>Craniata</taxon>
        <taxon>Vertebrata</taxon>
        <taxon>Euteleostomi</taxon>
        <taxon>Actinopterygii</taxon>
        <taxon>Neopterygii</taxon>
        <taxon>Teleostei</taxon>
        <taxon>Anguilliformes</taxon>
        <taxon>Anguillidae</taxon>
        <taxon>Anguilla</taxon>
    </lineage>
</organism>
<reference evidence="1" key="2">
    <citation type="journal article" date="2015" name="Fish Shellfish Immunol.">
        <title>Early steps in the European eel (Anguilla anguilla)-Vibrio vulnificus interaction in the gills: Role of the RtxA13 toxin.</title>
        <authorList>
            <person name="Callol A."/>
            <person name="Pajuelo D."/>
            <person name="Ebbesson L."/>
            <person name="Teles M."/>
            <person name="MacKenzie S."/>
            <person name="Amaro C."/>
        </authorList>
    </citation>
    <scope>NUCLEOTIDE SEQUENCE</scope>
</reference>
<reference evidence="1" key="1">
    <citation type="submission" date="2014-11" db="EMBL/GenBank/DDBJ databases">
        <authorList>
            <person name="Amaro Gonzalez C."/>
        </authorList>
    </citation>
    <scope>NUCLEOTIDE SEQUENCE</scope>
</reference>